<accession>A0A545TSI3</accession>
<dbReference type="SFLD" id="SFLDS00003">
    <property type="entry name" value="Haloacid_Dehalogenase"/>
    <property type="match status" value="1"/>
</dbReference>
<dbReference type="AlphaFoldDB" id="A0A545TSI3"/>
<evidence type="ECO:0000256" key="12">
    <source>
        <dbReference type="PIRNR" id="PIRNR006118"/>
    </source>
</evidence>
<dbReference type="SFLD" id="SFLDG01138">
    <property type="entry name" value="C1.6.2:_Deoxy-d-mannose-octulo"/>
    <property type="match status" value="1"/>
</dbReference>
<dbReference type="GO" id="GO:0008781">
    <property type="term" value="F:N-acylneuraminate cytidylyltransferase activity"/>
    <property type="evidence" value="ECO:0007669"/>
    <property type="project" value="TreeGrafter"/>
</dbReference>
<feature type="binding site" evidence="13">
    <location>
        <position position="123"/>
    </location>
    <ligand>
        <name>Mg(2+)</name>
        <dbReference type="ChEBI" id="CHEBI:18420"/>
    </ligand>
</feature>
<dbReference type="Proteomes" id="UP000319732">
    <property type="component" value="Unassembled WGS sequence"/>
</dbReference>
<evidence type="ECO:0000256" key="9">
    <source>
        <dbReference type="ARBA" id="ARBA00022842"/>
    </source>
</evidence>
<feature type="binding site" evidence="13">
    <location>
        <position position="32"/>
    </location>
    <ligand>
        <name>substrate</name>
    </ligand>
</feature>
<evidence type="ECO:0000256" key="2">
    <source>
        <dbReference type="ARBA" id="ARBA00001946"/>
    </source>
</evidence>
<dbReference type="EC" id="3.1.3.45" evidence="5 12"/>
<dbReference type="EMBL" id="VHSG01000010">
    <property type="protein sequence ID" value="TQV80177.1"/>
    <property type="molecule type" value="Genomic_DNA"/>
</dbReference>
<evidence type="ECO:0000256" key="1">
    <source>
        <dbReference type="ARBA" id="ARBA00000898"/>
    </source>
</evidence>
<keyword evidence="7 12" id="KW-0479">Metal-binding</keyword>
<evidence type="ECO:0000256" key="13">
    <source>
        <dbReference type="PIRSR" id="PIRSR006118-2"/>
    </source>
</evidence>
<evidence type="ECO:0000313" key="15">
    <source>
        <dbReference type="Proteomes" id="UP000319732"/>
    </source>
</evidence>
<keyword evidence="10 12" id="KW-0448">Lipopolysaccharide biosynthesis</keyword>
<reference evidence="14 15" key="1">
    <citation type="submission" date="2019-06" db="EMBL/GenBank/DDBJ databases">
        <title>Whole genome sequence for Cellvibrionaceae sp. R142.</title>
        <authorList>
            <person name="Wang G."/>
        </authorList>
    </citation>
    <scope>NUCLEOTIDE SEQUENCE [LARGE SCALE GENOMIC DNA]</scope>
    <source>
        <strain evidence="14 15">R142</strain>
    </source>
</reference>
<dbReference type="NCBIfam" id="TIGR01670">
    <property type="entry name" value="KdsC-phosphatas"/>
    <property type="match status" value="1"/>
</dbReference>
<comment type="catalytic activity">
    <reaction evidence="1 12">
        <text>3-deoxy-alpha-D-manno-2-octulosonate-8-phosphate + H2O = 3-deoxy-alpha-D-manno-oct-2-ulosonate + phosphate</text>
        <dbReference type="Rhea" id="RHEA:11500"/>
        <dbReference type="ChEBI" id="CHEBI:15377"/>
        <dbReference type="ChEBI" id="CHEBI:43474"/>
        <dbReference type="ChEBI" id="CHEBI:85985"/>
        <dbReference type="ChEBI" id="CHEBI:85986"/>
        <dbReference type="EC" id="3.1.3.45"/>
    </reaction>
</comment>
<comment type="caution">
    <text evidence="14">The sequence shown here is derived from an EMBL/GenBank/DDBJ whole genome shotgun (WGS) entry which is preliminary data.</text>
</comment>
<feature type="binding site" evidence="13">
    <location>
        <position position="30"/>
    </location>
    <ligand>
        <name>Mg(2+)</name>
        <dbReference type="ChEBI" id="CHEBI:18420"/>
    </ligand>
</feature>
<comment type="subunit">
    <text evidence="4 12">Homotetramer.</text>
</comment>
<proteinExistence type="inferred from homology"/>
<name>A0A545TSI3_9GAMM</name>
<comment type="similarity">
    <text evidence="3 12">Belongs to the KdsC family.</text>
</comment>
<dbReference type="SUPFAM" id="SSF56784">
    <property type="entry name" value="HAD-like"/>
    <property type="match status" value="1"/>
</dbReference>
<evidence type="ECO:0000256" key="3">
    <source>
        <dbReference type="ARBA" id="ARBA00005893"/>
    </source>
</evidence>
<keyword evidence="15" id="KW-1185">Reference proteome</keyword>
<dbReference type="NCBIfam" id="NF007019">
    <property type="entry name" value="PRK09484.1"/>
    <property type="match status" value="1"/>
</dbReference>
<dbReference type="RefSeq" id="WP_142904276.1">
    <property type="nucleotide sequence ID" value="NZ_ML660092.1"/>
</dbReference>
<protein>
    <recommendedName>
        <fullName evidence="6 12">3-deoxy-D-manno-octulosonate 8-phosphate phosphatase KdsC</fullName>
        <ecNumber evidence="5 12">3.1.3.45</ecNumber>
    </recommendedName>
    <alternativeName>
        <fullName evidence="11 12">KDO 8-P phosphatase</fullName>
    </alternativeName>
</protein>
<dbReference type="InterPro" id="IPR010023">
    <property type="entry name" value="KdsC_fam"/>
</dbReference>
<evidence type="ECO:0000256" key="10">
    <source>
        <dbReference type="ARBA" id="ARBA00022985"/>
    </source>
</evidence>
<dbReference type="InterPro" id="IPR023214">
    <property type="entry name" value="HAD_sf"/>
</dbReference>
<comment type="cofactor">
    <cofactor evidence="2 12 13">
        <name>Mg(2+)</name>
        <dbReference type="ChEBI" id="CHEBI:18420"/>
    </cofactor>
</comment>
<dbReference type="OrthoDB" id="9805604at2"/>
<keyword evidence="9 12" id="KW-0460">Magnesium</keyword>
<dbReference type="Pfam" id="PF08282">
    <property type="entry name" value="Hydrolase_3"/>
    <property type="match status" value="1"/>
</dbReference>
<dbReference type="GO" id="GO:0046872">
    <property type="term" value="F:metal ion binding"/>
    <property type="evidence" value="ECO:0007669"/>
    <property type="project" value="UniProtKB-UniRule"/>
</dbReference>
<dbReference type="FunFam" id="3.40.50.1000:FF:000029">
    <property type="entry name" value="3-deoxy-D-manno-octulosonate 8-phosphate phosphatase KdsC"/>
    <property type="match status" value="1"/>
</dbReference>
<comment type="function">
    <text evidence="12">Catalyzes the hydrolysis of 3-deoxy-D-manno-octulosonate 8-phosphate (KDO 8-P) to 3-deoxy-D-manno-octulosonate (KDO) and inorganic phosphate.</text>
</comment>
<dbReference type="PANTHER" id="PTHR21485">
    <property type="entry name" value="HAD SUPERFAMILY MEMBERS CMAS AND KDSC"/>
    <property type="match status" value="1"/>
</dbReference>
<dbReference type="Gene3D" id="3.40.50.1000">
    <property type="entry name" value="HAD superfamily/HAD-like"/>
    <property type="match status" value="1"/>
</dbReference>
<keyword evidence="8 12" id="KW-0378">Hydrolase</keyword>
<dbReference type="InterPro" id="IPR036412">
    <property type="entry name" value="HAD-like_sf"/>
</dbReference>
<evidence type="ECO:0000313" key="14">
    <source>
        <dbReference type="EMBL" id="TQV80177.1"/>
    </source>
</evidence>
<dbReference type="GO" id="GO:0009103">
    <property type="term" value="P:lipopolysaccharide biosynthetic process"/>
    <property type="evidence" value="ECO:0007669"/>
    <property type="project" value="UniProtKB-UniRule"/>
</dbReference>
<dbReference type="PANTHER" id="PTHR21485:SF6">
    <property type="entry name" value="N-ACYLNEURAMINATE CYTIDYLYLTRANSFERASE-RELATED"/>
    <property type="match status" value="1"/>
</dbReference>
<dbReference type="GO" id="GO:0019143">
    <property type="term" value="F:3-deoxy-manno-octulosonate-8-phosphatase activity"/>
    <property type="evidence" value="ECO:0007669"/>
    <property type="project" value="UniProtKB-UniRule"/>
</dbReference>
<evidence type="ECO:0000256" key="4">
    <source>
        <dbReference type="ARBA" id="ARBA00011881"/>
    </source>
</evidence>
<evidence type="ECO:0000256" key="5">
    <source>
        <dbReference type="ARBA" id="ARBA00013066"/>
    </source>
</evidence>
<sequence>MTGHEKSTPTTPTAATIAERARNIRLLLLDVDGVMTDGKLYFGNDGTELKAFNILDGHGIKMLQKTGVKVGIITGRKSELVARRAANLGIELLVQGREDKLAALHELIDDTAITLEQIAFMGDDYPDLAVIRRVGLGLTVANAHPVVRRHAAWQSENSGGEGAVREACDMIMQAQNTFEQALAEYL</sequence>
<dbReference type="CDD" id="cd01630">
    <property type="entry name" value="HAD_KDO-like"/>
    <property type="match status" value="1"/>
</dbReference>
<evidence type="ECO:0000256" key="8">
    <source>
        <dbReference type="ARBA" id="ARBA00022801"/>
    </source>
</evidence>
<organism evidence="14 15">
    <name type="scientific">Exilibacterium tricleocarpae</name>
    <dbReference type="NCBI Taxonomy" id="2591008"/>
    <lineage>
        <taxon>Bacteria</taxon>
        <taxon>Pseudomonadati</taxon>
        <taxon>Pseudomonadota</taxon>
        <taxon>Gammaproteobacteria</taxon>
        <taxon>Cellvibrionales</taxon>
        <taxon>Cellvibrionaceae</taxon>
        <taxon>Exilibacterium</taxon>
    </lineage>
</organism>
<evidence type="ECO:0000256" key="7">
    <source>
        <dbReference type="ARBA" id="ARBA00022723"/>
    </source>
</evidence>
<evidence type="ECO:0000256" key="11">
    <source>
        <dbReference type="ARBA" id="ARBA00031051"/>
    </source>
</evidence>
<dbReference type="SFLD" id="SFLDG01136">
    <property type="entry name" value="C1.6:_Phosphoserine_Phosphatas"/>
    <property type="match status" value="1"/>
</dbReference>
<dbReference type="InterPro" id="IPR050793">
    <property type="entry name" value="CMP-NeuNAc_synthase"/>
</dbReference>
<dbReference type="PIRSF" id="PIRSF006118">
    <property type="entry name" value="KDO8-P_Ptase"/>
    <property type="match status" value="1"/>
</dbReference>
<gene>
    <name evidence="14" type="primary">kdsC</name>
    <name evidence="14" type="ORF">FKG94_10960</name>
</gene>
<evidence type="ECO:0000256" key="6">
    <source>
        <dbReference type="ARBA" id="ARBA00020092"/>
    </source>
</evidence>